<evidence type="ECO:0000313" key="3">
    <source>
        <dbReference type="EMBL" id="RGT55057.1"/>
    </source>
</evidence>
<keyword evidence="1" id="KW-1133">Transmembrane helix</keyword>
<evidence type="ECO:0000256" key="1">
    <source>
        <dbReference type="SAM" id="Phobius"/>
    </source>
</evidence>
<gene>
    <name evidence="3" type="ORF">DWX20_07805</name>
</gene>
<dbReference type="Gene3D" id="3.40.50.150">
    <property type="entry name" value="Vaccinia Virus protein VP39"/>
    <property type="match status" value="1"/>
</dbReference>
<reference evidence="3 4" key="1">
    <citation type="submission" date="2018-08" db="EMBL/GenBank/DDBJ databases">
        <title>A genome reference for cultivated species of the human gut microbiota.</title>
        <authorList>
            <person name="Zou Y."/>
            <person name="Xue W."/>
            <person name="Luo G."/>
        </authorList>
    </citation>
    <scope>NUCLEOTIDE SEQUENCE [LARGE SCALE GENOMIC DNA]</scope>
    <source>
        <strain evidence="3 4">AF18-46</strain>
    </source>
</reference>
<comment type="caution">
    <text evidence="3">The sequence shown here is derived from an EMBL/GenBank/DDBJ whole genome shotgun (WGS) entry which is preliminary data.</text>
</comment>
<dbReference type="InterPro" id="IPR029063">
    <property type="entry name" value="SAM-dependent_MTases_sf"/>
</dbReference>
<dbReference type="InterPro" id="IPR013216">
    <property type="entry name" value="Methyltransf_11"/>
</dbReference>
<dbReference type="PANTHER" id="PTHR43591">
    <property type="entry name" value="METHYLTRANSFERASE"/>
    <property type="match status" value="1"/>
</dbReference>
<proteinExistence type="predicted"/>
<dbReference type="GO" id="GO:0032259">
    <property type="term" value="P:methylation"/>
    <property type="evidence" value="ECO:0007669"/>
    <property type="project" value="UniProtKB-KW"/>
</dbReference>
<evidence type="ECO:0000259" key="2">
    <source>
        <dbReference type="Pfam" id="PF08241"/>
    </source>
</evidence>
<dbReference type="SUPFAM" id="SSF53335">
    <property type="entry name" value="S-adenosyl-L-methionine-dependent methyltransferases"/>
    <property type="match status" value="1"/>
</dbReference>
<organism evidence="3 4">
    <name type="scientific">Solobacterium moorei</name>
    <dbReference type="NCBI Taxonomy" id="102148"/>
    <lineage>
        <taxon>Bacteria</taxon>
        <taxon>Bacillati</taxon>
        <taxon>Bacillota</taxon>
        <taxon>Erysipelotrichia</taxon>
        <taxon>Erysipelotrichales</taxon>
        <taxon>Erysipelotrichaceae</taxon>
        <taxon>Solobacterium</taxon>
    </lineage>
</organism>
<accession>A0A412PCU9</accession>
<dbReference type="PANTHER" id="PTHR43591:SF24">
    <property type="entry name" value="2-METHOXY-6-POLYPRENYL-1,4-BENZOQUINOL METHYLASE, MITOCHONDRIAL"/>
    <property type="match status" value="1"/>
</dbReference>
<evidence type="ECO:0000313" key="4">
    <source>
        <dbReference type="Proteomes" id="UP000284731"/>
    </source>
</evidence>
<dbReference type="AlphaFoldDB" id="A0A412PCU9"/>
<keyword evidence="1" id="KW-0472">Membrane</keyword>
<keyword evidence="3" id="KW-0489">Methyltransferase</keyword>
<dbReference type="GO" id="GO:0008757">
    <property type="term" value="F:S-adenosylmethionine-dependent methyltransferase activity"/>
    <property type="evidence" value="ECO:0007669"/>
    <property type="project" value="InterPro"/>
</dbReference>
<dbReference type="EMBL" id="QRWX01000003">
    <property type="protein sequence ID" value="RGT55057.1"/>
    <property type="molecule type" value="Genomic_DNA"/>
</dbReference>
<dbReference type="Proteomes" id="UP000284731">
    <property type="component" value="Unassembled WGS sequence"/>
</dbReference>
<name>A0A412PCU9_9FIRM</name>
<keyword evidence="1" id="KW-0812">Transmembrane</keyword>
<feature type="transmembrane region" description="Helical" evidence="1">
    <location>
        <begin position="37"/>
        <end position="61"/>
    </location>
</feature>
<dbReference type="Pfam" id="PF08241">
    <property type="entry name" value="Methyltransf_11"/>
    <property type="match status" value="1"/>
</dbReference>
<keyword evidence="3" id="KW-0808">Transferase</keyword>
<sequence>MKVDYKNWVPKGLIFAVAAALVVMATIGIIIKYIFVRIIVGILCVGLFGVLLWLVAMYKAFDYRGKRQMSRQIIAGIAEYVKVPAGGSCLDVGCGSGALTIACAKRNPDALITGIDRWGKEYASFNQNLCERNAMAEGVENTRFIHGDAVSLNFPDESFDAVTSNYVYHNIPSKNRQEILLETLRVLKKGGSFAIHDIFSVSRYGDMNIFVERLKSMGYHNVELIPTTEGLFMSHWESLWMQLSGSALLVGEK</sequence>
<dbReference type="RefSeq" id="WP_118765091.1">
    <property type="nucleotide sequence ID" value="NZ_CABJCF010000003.1"/>
</dbReference>
<feature type="transmembrane region" description="Helical" evidence="1">
    <location>
        <begin position="12"/>
        <end position="31"/>
    </location>
</feature>
<feature type="domain" description="Methyltransferase type 11" evidence="2">
    <location>
        <begin position="90"/>
        <end position="195"/>
    </location>
</feature>
<dbReference type="CDD" id="cd02440">
    <property type="entry name" value="AdoMet_MTases"/>
    <property type="match status" value="1"/>
</dbReference>
<protein>
    <submittedName>
        <fullName evidence="3">Class I SAM-dependent methyltransferase</fullName>
    </submittedName>
</protein>